<proteinExistence type="predicted"/>
<gene>
    <name evidence="1" type="ORF">MRB53_004919</name>
</gene>
<comment type="caution">
    <text evidence="1">The sequence shown here is derived from an EMBL/GenBank/DDBJ whole genome shotgun (WGS) entry which is preliminary data.</text>
</comment>
<evidence type="ECO:0000313" key="1">
    <source>
        <dbReference type="EMBL" id="KAJ8643171.1"/>
    </source>
</evidence>
<reference evidence="1 2" key="1">
    <citation type="journal article" date="2022" name="Hortic Res">
        <title>A haplotype resolved chromosomal level avocado genome allows analysis of novel avocado genes.</title>
        <authorList>
            <person name="Nath O."/>
            <person name="Fletcher S.J."/>
            <person name="Hayward A."/>
            <person name="Shaw L.M."/>
            <person name="Masouleh A.K."/>
            <person name="Furtado A."/>
            <person name="Henry R.J."/>
            <person name="Mitter N."/>
        </authorList>
    </citation>
    <scope>NUCLEOTIDE SEQUENCE [LARGE SCALE GENOMIC DNA]</scope>
    <source>
        <strain evidence="2">cv. Hass</strain>
    </source>
</reference>
<dbReference type="Proteomes" id="UP001234297">
    <property type="component" value="Chromosome 2"/>
</dbReference>
<sequence>MTVRDSNISKAKKLFQKTLQSFKAMLSDGYQRLPKTPPFNPFSCGNDSNLHNSFRELDSRYNNLTDRFGDTPDKEMKKKKTMKKKMKDRRRKQNKEDPYNGSFMKFARFSSIELRDHHHTGKGEDQKTEKEEEEYKEQREEPSSNCQIVDACYTITESLKELEKMDVSNVDHLLDIEEVLHYYSRITCPLYVDIVNKFFKEMYAEFLDQTLKGQLG</sequence>
<keyword evidence="2" id="KW-1185">Reference proteome</keyword>
<dbReference type="EMBL" id="CM056810">
    <property type="protein sequence ID" value="KAJ8643171.1"/>
    <property type="molecule type" value="Genomic_DNA"/>
</dbReference>
<evidence type="ECO:0000313" key="2">
    <source>
        <dbReference type="Proteomes" id="UP001234297"/>
    </source>
</evidence>
<name>A0ACC2MBZ8_PERAE</name>
<organism evidence="1 2">
    <name type="scientific">Persea americana</name>
    <name type="common">Avocado</name>
    <dbReference type="NCBI Taxonomy" id="3435"/>
    <lineage>
        <taxon>Eukaryota</taxon>
        <taxon>Viridiplantae</taxon>
        <taxon>Streptophyta</taxon>
        <taxon>Embryophyta</taxon>
        <taxon>Tracheophyta</taxon>
        <taxon>Spermatophyta</taxon>
        <taxon>Magnoliopsida</taxon>
        <taxon>Magnoliidae</taxon>
        <taxon>Laurales</taxon>
        <taxon>Lauraceae</taxon>
        <taxon>Persea</taxon>
    </lineage>
</organism>
<protein>
    <submittedName>
        <fullName evidence="1">Uncharacterized protein</fullName>
    </submittedName>
</protein>
<accession>A0ACC2MBZ8</accession>